<keyword evidence="1" id="KW-0472">Membrane</keyword>
<sequence>MVWLQTELGKGTGDTAQSWSEALLGSLNFWGLLEGTHLISLMLFAGTIFVVDLRLLGVTFRRTPVSVVSDRVLPLTVAGFLMVIATGLLLFFAKPLFYYHNLWFRAKMVFLVLAMINIAVFHFRVQRNQAAWDGYERPPASARASAALSLLAWLCVITMGRFIAYDWFECGKPIPHLVNVLQECKVSEKGAVDKEDMTKLSGATVSGGQGQ</sequence>
<dbReference type="AlphaFoldDB" id="A0A328A9H7"/>
<feature type="transmembrane region" description="Helical" evidence="1">
    <location>
        <begin position="72"/>
        <end position="92"/>
    </location>
</feature>
<dbReference type="InterPro" id="IPR046586">
    <property type="entry name" value="DUF6644"/>
</dbReference>
<feature type="transmembrane region" description="Helical" evidence="1">
    <location>
        <begin position="104"/>
        <end position="125"/>
    </location>
</feature>
<evidence type="ECO:0000256" key="1">
    <source>
        <dbReference type="SAM" id="Phobius"/>
    </source>
</evidence>
<gene>
    <name evidence="3" type="ORF">DJ017_19590</name>
</gene>
<keyword evidence="1" id="KW-0812">Transmembrane</keyword>
<organism evidence="3 4">
    <name type="scientific">Phenylobacterium soli</name>
    <dbReference type="NCBI Taxonomy" id="2170551"/>
    <lineage>
        <taxon>Bacteria</taxon>
        <taxon>Pseudomonadati</taxon>
        <taxon>Pseudomonadota</taxon>
        <taxon>Alphaproteobacteria</taxon>
        <taxon>Caulobacterales</taxon>
        <taxon>Caulobacteraceae</taxon>
        <taxon>Phenylobacterium</taxon>
    </lineage>
</organism>
<comment type="caution">
    <text evidence="3">The sequence shown here is derived from an EMBL/GenBank/DDBJ whole genome shotgun (WGS) entry which is preliminary data.</text>
</comment>
<keyword evidence="1" id="KW-1133">Transmembrane helix</keyword>
<reference evidence="4" key="1">
    <citation type="submission" date="2018-05" db="EMBL/GenBank/DDBJ databases">
        <authorList>
            <person name="Li X."/>
        </authorList>
    </citation>
    <scope>NUCLEOTIDE SEQUENCE [LARGE SCALE GENOMIC DNA]</scope>
    <source>
        <strain evidence="4">LX32</strain>
    </source>
</reference>
<keyword evidence="4" id="KW-1185">Reference proteome</keyword>
<evidence type="ECO:0000313" key="4">
    <source>
        <dbReference type="Proteomes" id="UP000249254"/>
    </source>
</evidence>
<dbReference type="RefSeq" id="WP_111530600.1">
    <property type="nucleotide sequence ID" value="NZ_JBHRSG010000003.1"/>
</dbReference>
<dbReference type="OrthoDB" id="7424236at2"/>
<feature type="domain" description="DUF6644" evidence="2">
    <location>
        <begin position="35"/>
        <end position="165"/>
    </location>
</feature>
<protein>
    <recommendedName>
        <fullName evidence="2">DUF6644 domain-containing protein</fullName>
    </recommendedName>
</protein>
<feature type="transmembrane region" description="Helical" evidence="1">
    <location>
        <begin position="146"/>
        <end position="168"/>
    </location>
</feature>
<name>A0A328A9H7_9CAUL</name>
<evidence type="ECO:0000259" key="2">
    <source>
        <dbReference type="Pfam" id="PF20349"/>
    </source>
</evidence>
<dbReference type="Pfam" id="PF20349">
    <property type="entry name" value="DUF6644"/>
    <property type="match status" value="1"/>
</dbReference>
<dbReference type="Proteomes" id="UP000249254">
    <property type="component" value="Unassembled WGS sequence"/>
</dbReference>
<feature type="transmembrane region" description="Helical" evidence="1">
    <location>
        <begin position="29"/>
        <end position="51"/>
    </location>
</feature>
<proteinExistence type="predicted"/>
<evidence type="ECO:0000313" key="3">
    <source>
        <dbReference type="EMBL" id="RAK51165.1"/>
    </source>
</evidence>
<dbReference type="EMBL" id="QFYQ01000003">
    <property type="protein sequence ID" value="RAK51165.1"/>
    <property type="molecule type" value="Genomic_DNA"/>
</dbReference>
<accession>A0A328A9H7</accession>